<dbReference type="InterPro" id="IPR007557">
    <property type="entry name" value="PSP1_C"/>
</dbReference>
<feature type="compositionally biased region" description="Low complexity" evidence="1">
    <location>
        <begin position="468"/>
        <end position="491"/>
    </location>
</feature>
<dbReference type="VEuPathDB" id="TriTrypDB:LdBPK_291210.1"/>
<proteinExistence type="predicted"/>
<dbReference type="VEuPathDB" id="TriTrypDB:LdCL_290017200"/>
<dbReference type="VEuPathDB" id="TriTrypDB:LDHU3_29.1670"/>
<feature type="compositionally biased region" description="Low complexity" evidence="1">
    <location>
        <begin position="619"/>
        <end position="630"/>
    </location>
</feature>
<feature type="region of interest" description="Disordered" evidence="1">
    <location>
        <begin position="725"/>
        <end position="766"/>
    </location>
</feature>
<dbReference type="PROSITE" id="PS51411">
    <property type="entry name" value="PSP1_C"/>
    <property type="match status" value="1"/>
</dbReference>
<feature type="region of interest" description="Disordered" evidence="1">
    <location>
        <begin position="442"/>
        <end position="491"/>
    </location>
</feature>
<evidence type="ECO:0000313" key="4">
    <source>
        <dbReference type="Proteomes" id="UP000318447"/>
    </source>
</evidence>
<gene>
    <name evidence="3" type="ORF">CGC21_28120</name>
</gene>
<evidence type="ECO:0000313" key="3">
    <source>
        <dbReference type="EMBL" id="TPP52749.1"/>
    </source>
</evidence>
<name>A0A504XYG7_LEIDO</name>
<comment type="caution">
    <text evidence="3">The sequence shown here is derived from an EMBL/GenBank/DDBJ whole genome shotgun (WGS) entry which is preliminary data.</text>
</comment>
<evidence type="ECO:0000259" key="2">
    <source>
        <dbReference type="PROSITE" id="PS51411"/>
    </source>
</evidence>
<feature type="region of interest" description="Disordered" evidence="1">
    <location>
        <begin position="603"/>
        <end position="641"/>
    </location>
</feature>
<feature type="domain" description="PSP1 C-terminal" evidence="2">
    <location>
        <begin position="1032"/>
        <end position="1125"/>
    </location>
</feature>
<dbReference type="GO" id="GO:0005737">
    <property type="term" value="C:cytoplasm"/>
    <property type="evidence" value="ECO:0007669"/>
    <property type="project" value="TreeGrafter"/>
</dbReference>
<feature type="region of interest" description="Disordered" evidence="1">
    <location>
        <begin position="369"/>
        <end position="427"/>
    </location>
</feature>
<dbReference type="InterPro" id="IPR047767">
    <property type="entry name" value="PSP1-like"/>
</dbReference>
<reference evidence="4" key="1">
    <citation type="submission" date="2019-02" db="EMBL/GenBank/DDBJ databases">
        <title>FDA dAtabase for Regulatory Grade micrObial Sequences (FDA-ARGOS): Supporting development and validation of Infectious Disease Dx tests.</title>
        <authorList>
            <person name="Duncan R."/>
            <person name="Fisher C."/>
            <person name="Tallon L."/>
            <person name="Sadzewicz L."/>
            <person name="Sengamalay N."/>
            <person name="Ott S."/>
            <person name="Godinez A."/>
            <person name="Nagaraj S."/>
            <person name="Vavikolanu K."/>
            <person name="Nadendla S."/>
            <person name="Aluvathingal J."/>
            <person name="Sichtig H."/>
        </authorList>
    </citation>
    <scope>NUCLEOTIDE SEQUENCE [LARGE SCALE GENOMIC DNA]</scope>
    <source>
        <strain evidence="4">FDAARGOS_361</strain>
    </source>
</reference>
<dbReference type="PANTHER" id="PTHR43830:SF18">
    <property type="entry name" value="PSP1 C-TERMINAL DOMAIN-CONTAINING PROTEIN"/>
    <property type="match status" value="1"/>
</dbReference>
<dbReference type="Pfam" id="PF04468">
    <property type="entry name" value="PSP1"/>
    <property type="match status" value="1"/>
</dbReference>
<dbReference type="EMBL" id="RHLC01000014">
    <property type="protein sequence ID" value="TPP52749.1"/>
    <property type="molecule type" value="Genomic_DNA"/>
</dbReference>
<evidence type="ECO:0000256" key="1">
    <source>
        <dbReference type="SAM" id="MobiDB-lite"/>
    </source>
</evidence>
<organism evidence="3 4">
    <name type="scientific">Leishmania donovani</name>
    <dbReference type="NCBI Taxonomy" id="5661"/>
    <lineage>
        <taxon>Eukaryota</taxon>
        <taxon>Discoba</taxon>
        <taxon>Euglenozoa</taxon>
        <taxon>Kinetoplastea</taxon>
        <taxon>Metakinetoplastina</taxon>
        <taxon>Trypanosomatida</taxon>
        <taxon>Trypanosomatidae</taxon>
        <taxon>Leishmaniinae</taxon>
        <taxon>Leishmania</taxon>
    </lineage>
</organism>
<dbReference type="Proteomes" id="UP000318447">
    <property type="component" value="Unassembled WGS sequence"/>
</dbReference>
<sequence>MSAGASSPGTYAYPFVHMGNDAAGSQARIMSGSAGAADAMPAAENGVAIAGVQQGYCRNFRPFVVSYGQPYNGGAGGMIQSGATACGSSYPSSFNSFELPTITPPLLPQPDFYVAAAAAQANDFYYHSSQPRYADSPLTSAELCGAGTRSASPVMGYGATPSIAGINGYGYTDQAAGSVFSSCSFSGSRFPQWYLPRGYYSISCSNVVGGSCGSGYGLYADCASSGITPTSVSMGQNSAEEEMLSSSHGRSHYVMMPPPPPRLSPQSSSGTLVPFALPPSYAATVAGNDAHAIGVPPTYPSGVMELPSSASLSTSSPVSRAARAPQFLSYDGRAYDIPPCKAHISSADAAAAVTQCSLVACAQHGGYSPVDASQPIRMSTQKSGTPHDMHAYPRATSPLTQRPLPHSHRRSTGAASEPAERSCSPEESALLADVHARLMQQHRSSQLLKERSAAQRAGVKPLSRSDLAAPAKGPASGKKVVANGSSHEAASTSSMAAEEAAVAALSPIPRLPAAGAVDAEASDQSLWGGDEAAAQAPTQDALDRLLTVPGVVWRHDPYSRIVLPQTQATVESDGSEATSTSCSSLPTGSPYVARATLGFSDRGDARANVTQPPRSPDIAAGANGSSSNSADGVRPSPRRLPTKKVCVRHYVNGDGDLSLSHEHSGVVGALLSVREAAPTATVPVALFASGASAPLRHSAFMDDDDGAAPAAPPETEPITVLTVTASAPAERGKPSVPKPRSKQVGLPASARGAKAGATKEDPVVSTDSSSCVSCASGHLKASHVASPSTLDAVVLAEAPGKEDLSPASGVVGASADPAAAAGVWPAVRRPGPYSSPLGFSAARSAYQSASRWGWRPRSARVYALAQPAEMASTKEELLAADLADLDTSYLLGLWQKLDSSGCFRDALELRRCVIGPGSNSSTRVLRRMLPLSRRLMNRRRGLEVESGDGPRFTVLDESEMKYVCLLQHRFRKSTAVASEHYAPGTMVVVDGDMGVDTGIVTLSMTRDEYEAMTDVQRRAAHLVVHLEFSLAASIHRAALADEILMHGNTQLPLEEATLEFLRYLTTQPHLFQSCRVEWMHFVDVEFQADGQKLYVHYTSDTPVRFLELATFLNHIFHCRIWMKVVKEEDW</sequence>
<protein>
    <submittedName>
        <fullName evidence="3">PSP1 C-terminal conserved region family protein</fullName>
    </submittedName>
</protein>
<accession>A0A504XYG7</accession>
<feature type="region of interest" description="Disordered" evidence="1">
    <location>
        <begin position="568"/>
        <end position="587"/>
    </location>
</feature>
<dbReference type="AlphaFoldDB" id="A0A504XYG7"/>
<dbReference type="PANTHER" id="PTHR43830">
    <property type="entry name" value="PROTEIN PSP1"/>
    <property type="match status" value="1"/>
</dbReference>